<dbReference type="RefSeq" id="WP_148436179.1">
    <property type="nucleotide sequence ID" value="NZ_BAAAQX010000010.1"/>
</dbReference>
<evidence type="ECO:0000256" key="1">
    <source>
        <dbReference type="SAM" id="MobiDB-lite"/>
    </source>
</evidence>
<dbReference type="EMBL" id="BAAAQX010000010">
    <property type="protein sequence ID" value="GAA2208801.1"/>
    <property type="molecule type" value="Genomic_DNA"/>
</dbReference>
<name>A0ABP5PAJ3_9ACTN</name>
<evidence type="ECO:0000313" key="3">
    <source>
        <dbReference type="Proteomes" id="UP001499843"/>
    </source>
</evidence>
<accession>A0ABP5PAJ3</accession>
<evidence type="ECO:0000313" key="2">
    <source>
        <dbReference type="EMBL" id="GAA2208801.1"/>
    </source>
</evidence>
<sequence length="144" mass="15047">MNSSDARIAAAYTTAPNGTVADDTPNAGPPRSPTFDLVLQLEAGNVLGQSGGDYTLNIVAINENTGLPVASLVPTGNPFKEEFKAPAWTPSGNDFVRSGSSPGVLRYSITVPSGVTGRFHYNVDFVSSGFQVVELAKTPSFLLV</sequence>
<proteinExistence type="predicted"/>
<organism evidence="2 3">
    <name type="scientific">Nonomuraea monospora</name>
    <dbReference type="NCBI Taxonomy" id="568818"/>
    <lineage>
        <taxon>Bacteria</taxon>
        <taxon>Bacillati</taxon>
        <taxon>Actinomycetota</taxon>
        <taxon>Actinomycetes</taxon>
        <taxon>Streptosporangiales</taxon>
        <taxon>Streptosporangiaceae</taxon>
        <taxon>Nonomuraea</taxon>
    </lineage>
</organism>
<comment type="caution">
    <text evidence="2">The sequence shown here is derived from an EMBL/GenBank/DDBJ whole genome shotgun (WGS) entry which is preliminary data.</text>
</comment>
<protein>
    <submittedName>
        <fullName evidence="2">Uncharacterized protein</fullName>
    </submittedName>
</protein>
<dbReference type="Proteomes" id="UP001499843">
    <property type="component" value="Unassembled WGS sequence"/>
</dbReference>
<reference evidence="3" key="1">
    <citation type="journal article" date="2019" name="Int. J. Syst. Evol. Microbiol.">
        <title>The Global Catalogue of Microorganisms (GCM) 10K type strain sequencing project: providing services to taxonomists for standard genome sequencing and annotation.</title>
        <authorList>
            <consortium name="The Broad Institute Genomics Platform"/>
            <consortium name="The Broad Institute Genome Sequencing Center for Infectious Disease"/>
            <person name="Wu L."/>
            <person name="Ma J."/>
        </authorList>
    </citation>
    <scope>NUCLEOTIDE SEQUENCE [LARGE SCALE GENOMIC DNA]</scope>
    <source>
        <strain evidence="3">JCM 16114</strain>
    </source>
</reference>
<feature type="region of interest" description="Disordered" evidence="1">
    <location>
        <begin position="13"/>
        <end position="32"/>
    </location>
</feature>
<gene>
    <name evidence="2" type="ORF">GCM10009850_042590</name>
</gene>
<keyword evidence="3" id="KW-1185">Reference proteome</keyword>